<dbReference type="Proteomes" id="UP001501095">
    <property type="component" value="Unassembled WGS sequence"/>
</dbReference>
<evidence type="ECO:0000313" key="2">
    <source>
        <dbReference type="Proteomes" id="UP001501095"/>
    </source>
</evidence>
<organism evidence="1 2">
    <name type="scientific">Streptomyces levis</name>
    <dbReference type="NCBI Taxonomy" id="285566"/>
    <lineage>
        <taxon>Bacteria</taxon>
        <taxon>Bacillati</taxon>
        <taxon>Actinomycetota</taxon>
        <taxon>Actinomycetes</taxon>
        <taxon>Kitasatosporales</taxon>
        <taxon>Streptomycetaceae</taxon>
        <taxon>Streptomyces</taxon>
    </lineage>
</organism>
<evidence type="ECO:0008006" key="3">
    <source>
        <dbReference type="Google" id="ProtNLM"/>
    </source>
</evidence>
<sequence>MDLLAFLVPLVTGLVWAGSGAYHLMAHNELRRRGIRTEARVVGPVPGVPASHSRGRGDWVINPLLSFTTPDGRTVEQGVGSRKRPIRARAHARVTVFHSADDPRELAVDGHGVRGRACTEIVLGVSLAVVVALLMSRVV</sequence>
<accession>A0ABN3NCX3</accession>
<comment type="caution">
    <text evidence="1">The sequence shown here is derived from an EMBL/GenBank/DDBJ whole genome shotgun (WGS) entry which is preliminary data.</text>
</comment>
<keyword evidence="2" id="KW-1185">Reference proteome</keyword>
<dbReference type="EMBL" id="BAAATM010000003">
    <property type="protein sequence ID" value="GAA2519167.1"/>
    <property type="molecule type" value="Genomic_DNA"/>
</dbReference>
<dbReference type="RefSeq" id="WP_344534359.1">
    <property type="nucleotide sequence ID" value="NZ_BAAATM010000003.1"/>
</dbReference>
<name>A0ABN3NCX3_9ACTN</name>
<evidence type="ECO:0000313" key="1">
    <source>
        <dbReference type="EMBL" id="GAA2519167.1"/>
    </source>
</evidence>
<reference evidence="1 2" key="1">
    <citation type="journal article" date="2019" name="Int. J. Syst. Evol. Microbiol.">
        <title>The Global Catalogue of Microorganisms (GCM) 10K type strain sequencing project: providing services to taxonomists for standard genome sequencing and annotation.</title>
        <authorList>
            <consortium name="The Broad Institute Genomics Platform"/>
            <consortium name="The Broad Institute Genome Sequencing Center for Infectious Disease"/>
            <person name="Wu L."/>
            <person name="Ma J."/>
        </authorList>
    </citation>
    <scope>NUCLEOTIDE SEQUENCE [LARGE SCALE GENOMIC DNA]</scope>
    <source>
        <strain evidence="1 2">JCM 6924</strain>
    </source>
</reference>
<protein>
    <recommendedName>
        <fullName evidence="3">Integral membrane protein</fullName>
    </recommendedName>
</protein>
<gene>
    <name evidence="1" type="ORF">GCM10010423_09290</name>
</gene>
<proteinExistence type="predicted"/>